<accession>A0A0P0RME5</accession>
<proteinExistence type="predicted"/>
<organism evidence="1 2">
    <name type="scientific">Paraburkholderia caribensis MBA4</name>
    <dbReference type="NCBI Taxonomy" id="1323664"/>
    <lineage>
        <taxon>Bacteria</taxon>
        <taxon>Pseudomonadati</taxon>
        <taxon>Pseudomonadota</taxon>
        <taxon>Betaproteobacteria</taxon>
        <taxon>Burkholderiales</taxon>
        <taxon>Burkholderiaceae</taxon>
        <taxon>Paraburkholderia</taxon>
    </lineage>
</organism>
<dbReference type="AlphaFoldDB" id="A0A0P0RME5"/>
<dbReference type="Proteomes" id="UP000019146">
    <property type="component" value="Plasmid unnamed"/>
</dbReference>
<dbReference type="KEGG" id="bcai:K788_0001521"/>
<sequence length="462" mass="52639">MNEPRLTFPGKDRRWTQWAGRDLGPLPHESALTIIWRFCWRNALHPKDIRYVFGAGVKGFDWNEFGSITGWRCPEVVERRIGSLPARQLFFYDQLRYCPTCLKCGFHSVWHQFRPVVACPMHDVRLLSLCSSCRQPTAHVSEYLSTRAIPFICRSCDGYLAGDGPELDMHLDLRGRSAALRDRLDGYELWITANHDLLRLISRLMTARDWRPDAQPAFDKLMFRLVDQVDPSPDFAFSDRRPVGIYVWQILPYRSSIMRRSDLYTRRSAVGAYRNAIHKLIRRYIIRRGDGARLQEAGRRIAGRQSLDIGKLGAPLVALALTRHRIEGQLWHVSDCLDARQAVLSFGMPFTDCGTGRYLRIEVQAYVSALFASFLEAASCASDQNRNASTGELLAAGRGVGFVQGYELGWITGMVIFPLTSSVPGSPLRVHRQLPFDPCSAPTDTELMHREFPVPYAWYLGR</sequence>
<evidence type="ECO:0008006" key="3">
    <source>
        <dbReference type="Google" id="ProtNLM"/>
    </source>
</evidence>
<evidence type="ECO:0000313" key="2">
    <source>
        <dbReference type="Proteomes" id="UP000019146"/>
    </source>
</evidence>
<geneLocation type="plasmid" evidence="2"/>
<protein>
    <recommendedName>
        <fullName evidence="3">TniQ protein</fullName>
    </recommendedName>
</protein>
<reference evidence="1 2" key="1">
    <citation type="journal article" date="2014" name="Genome Announc.">
        <title>Draft Genome Sequence of the Haloacid-Degrading Burkholderia caribensis Strain MBA4.</title>
        <authorList>
            <person name="Pan Y."/>
            <person name="Kong K.F."/>
            <person name="Tsang J.S."/>
        </authorList>
    </citation>
    <scope>NUCLEOTIDE SEQUENCE [LARGE SCALE GENOMIC DNA]</scope>
    <source>
        <strain evidence="1 2">MBA4</strain>
        <plasmid evidence="2">Plasmid</plasmid>
    </source>
</reference>
<dbReference type="EMBL" id="CP012748">
    <property type="protein sequence ID" value="ALL70124.1"/>
    <property type="molecule type" value="Genomic_DNA"/>
</dbReference>
<keyword evidence="1" id="KW-0614">Plasmid</keyword>
<evidence type="ECO:0000313" key="1">
    <source>
        <dbReference type="EMBL" id="ALL70124.1"/>
    </source>
</evidence>
<name>A0A0P0RME5_9BURK</name>
<gene>
    <name evidence="1" type="ORF">K788_0001521</name>
</gene>